<evidence type="ECO:0000256" key="10">
    <source>
        <dbReference type="SAM" id="MobiDB-lite"/>
    </source>
</evidence>
<feature type="domain" description="Poly(A) RNA polymerase mitochondrial-like central palm" evidence="12">
    <location>
        <begin position="199"/>
        <end position="319"/>
    </location>
</feature>
<keyword evidence="6" id="KW-0963">Cytoplasm</keyword>
<evidence type="ECO:0000256" key="5">
    <source>
        <dbReference type="ARBA" id="ARBA00012388"/>
    </source>
</evidence>
<dbReference type="PANTHER" id="PTHR12271">
    <property type="entry name" value="POLY A POLYMERASE CID PAP -RELATED"/>
    <property type="match status" value="1"/>
</dbReference>
<dbReference type="EC" id="2.7.7.19" evidence="5"/>
<dbReference type="InterPro" id="IPR002058">
    <property type="entry name" value="PAP_assoc"/>
</dbReference>
<feature type="domain" description="PAP-associated" evidence="11">
    <location>
        <begin position="846"/>
        <end position="902"/>
    </location>
</feature>
<comment type="cofactor">
    <cofactor evidence="1">
        <name>Mn(2+)</name>
        <dbReference type="ChEBI" id="CHEBI:29035"/>
    </cofactor>
</comment>
<comment type="similarity">
    <text evidence="4">Belongs to the DNA polymerase type-B-like family.</text>
</comment>
<dbReference type="GO" id="GO:0005737">
    <property type="term" value="C:cytoplasm"/>
    <property type="evidence" value="ECO:0007669"/>
    <property type="project" value="UniProtKB-SubCell"/>
</dbReference>
<evidence type="ECO:0000256" key="2">
    <source>
        <dbReference type="ARBA" id="ARBA00001946"/>
    </source>
</evidence>
<dbReference type="EMBL" id="NJEU01000008">
    <property type="protein sequence ID" value="PHH83574.1"/>
    <property type="molecule type" value="Genomic_DNA"/>
</dbReference>
<feature type="region of interest" description="Disordered" evidence="10">
    <location>
        <begin position="129"/>
        <end position="167"/>
    </location>
</feature>
<feature type="compositionally biased region" description="Polar residues" evidence="10">
    <location>
        <begin position="73"/>
        <end position="88"/>
    </location>
</feature>
<keyword evidence="7" id="KW-0808">Transferase</keyword>
<evidence type="ECO:0000256" key="4">
    <source>
        <dbReference type="ARBA" id="ARBA00008593"/>
    </source>
</evidence>
<protein>
    <recommendedName>
        <fullName evidence="5">polynucleotide adenylyltransferase</fullName>
        <ecNumber evidence="5">2.7.7.19</ecNumber>
    </recommendedName>
</protein>
<evidence type="ECO:0000259" key="11">
    <source>
        <dbReference type="Pfam" id="PF03828"/>
    </source>
</evidence>
<dbReference type="GO" id="GO:0050265">
    <property type="term" value="F:RNA uridylyltransferase activity"/>
    <property type="evidence" value="ECO:0007669"/>
    <property type="project" value="TreeGrafter"/>
</dbReference>
<dbReference type="InterPro" id="IPR054708">
    <property type="entry name" value="MTPAP-like_central"/>
</dbReference>
<feature type="region of interest" description="Disordered" evidence="10">
    <location>
        <begin position="21"/>
        <end position="88"/>
    </location>
</feature>
<dbReference type="PANTHER" id="PTHR12271:SF40">
    <property type="entry name" value="POLY(A) RNA POLYMERASE GLD2"/>
    <property type="match status" value="1"/>
</dbReference>
<evidence type="ECO:0000256" key="6">
    <source>
        <dbReference type="ARBA" id="ARBA00022490"/>
    </source>
</evidence>
<feature type="compositionally biased region" description="Polar residues" evidence="10">
    <location>
        <begin position="54"/>
        <end position="66"/>
    </location>
</feature>
<dbReference type="Gene3D" id="1.10.1410.10">
    <property type="match status" value="1"/>
</dbReference>
<reference evidence="13 14" key="1">
    <citation type="submission" date="2017-06" db="EMBL/GenBank/DDBJ databases">
        <title>Ant-infecting Ophiocordyceps genomes reveal a high diversity of potential behavioral manipulation genes and a possible major role for enterotoxins.</title>
        <authorList>
            <person name="De Bekker C."/>
            <person name="Evans H.C."/>
            <person name="Brachmann A."/>
            <person name="Hughes D.P."/>
        </authorList>
    </citation>
    <scope>NUCLEOTIDE SEQUENCE [LARGE SCALE GENOMIC DNA]</scope>
    <source>
        <strain evidence="13 14">1348a</strain>
    </source>
</reference>
<sequence length="1039" mass="116802">MAAQGSEPSDHGNVLEERLRHLALSGATAVRPNQQDRPVKEPAPSSHTNKRRLNQAQRRQMSSQLSIPIDPRTWNSPRHTGYANSQRRQLSGHYALQTGQPNLHPAGHVDPASSMPWARLPAQHYHETSWIAPPPNQVPNAPRNAHLSHHAYQSQPPPQHYPRPGHATQYNIPYPGQPRHLFVPQEISLQAALLEKLYHEHVSGSEIEVSDIAEKEAFRQRIESICRDVITRHEHVDNGIVEFTPLSVDLRCFGSLSSGFATKSSDMDLGLLSPLSKIQPDAAGSPIPRLLEKALLDAGFGARLLSRTRVPIIKLCERPSAALHGALLIEHQKWETGVESETQDNVDDQVSRDQQPAQDSVLAGDDEHSSLPSFEIPCLDGSETQRFILAQGPSQSLSAYYSSAKKVLHKAGGRDVTISNCHEFTPLQWTILSRVCEAFVEGISDVELRQRLQKYPTMNFRPQYNSPNNRSLLGVFIQTEGERIMQLWTRWPARSEVYDQQPQAEQALLSWKKLQQNRNFNMDPVAFTKSLQLAFEKIKRIPSVQLVLLEKGLNESALQYFTRAKGIARGLVHQGANEASDSAKAEMISRYIKGIVPEKVRQMIEADVDIVGLDFEEVGMKHKCLDLCWEFDKALANGLYNESQVKDVQVYQQLLRSPLRHAKKDSQGYRVVVAVSPEFSDIMRRIRQLHGPSYLAQHQVSREKMRDALEFPATGAGVQCDINFSAHLALHNTTLLRCYSHTDARVRPMVLFIKHWAKVRGINSGYRGTLSSYGYVLMVLHYLVNVAQPFVCPNLQQLAPRPMPTMTLDEIAASGQCRGYHVQFWRNEGEILHLAASNQLNRNTESIGHLLRGFFEYFAHNGIMSNGLGKGFDWGRDVLSLRTPGGLLSKQEKGWTGAKTVFELHQNPATALGPSSLPPNPTPEEPVDGVESVQGSTKLMPEPHSVKANDFKEIRHRYLFAIEDPFELDHNVARTVTHNGIVSIRDEFRRAWRIIRGIESANSFQDLLQDVRQSHQGLDPFLSLLDDIHGPQETWGLEP</sequence>
<dbReference type="GO" id="GO:0031123">
    <property type="term" value="P:RNA 3'-end processing"/>
    <property type="evidence" value="ECO:0007669"/>
    <property type="project" value="TreeGrafter"/>
</dbReference>
<dbReference type="Proteomes" id="UP000224854">
    <property type="component" value="Unassembled WGS sequence"/>
</dbReference>
<evidence type="ECO:0000256" key="1">
    <source>
        <dbReference type="ARBA" id="ARBA00001936"/>
    </source>
</evidence>
<dbReference type="GO" id="GO:0010605">
    <property type="term" value="P:negative regulation of macromolecule metabolic process"/>
    <property type="evidence" value="ECO:0007669"/>
    <property type="project" value="UniProtKB-ARBA"/>
</dbReference>
<evidence type="ECO:0000313" key="14">
    <source>
        <dbReference type="Proteomes" id="UP000224854"/>
    </source>
</evidence>
<evidence type="ECO:0000256" key="7">
    <source>
        <dbReference type="ARBA" id="ARBA00022679"/>
    </source>
</evidence>
<accession>A0A2C5ZVT4</accession>
<dbReference type="SUPFAM" id="SSF81301">
    <property type="entry name" value="Nucleotidyltransferase"/>
    <property type="match status" value="2"/>
</dbReference>
<proteinExistence type="inferred from homology"/>
<dbReference type="SUPFAM" id="SSF81631">
    <property type="entry name" value="PAP/OAS1 substrate-binding domain"/>
    <property type="match status" value="1"/>
</dbReference>
<dbReference type="InterPro" id="IPR043519">
    <property type="entry name" value="NT_sf"/>
</dbReference>
<dbReference type="OrthoDB" id="407432at2759"/>
<feature type="region of interest" description="Disordered" evidence="10">
    <location>
        <begin position="338"/>
        <end position="370"/>
    </location>
</feature>
<name>A0A2C5ZVT4_9HYPO</name>
<gene>
    <name evidence="13" type="ORF">CDD82_7135</name>
</gene>
<dbReference type="GO" id="GO:1990817">
    <property type="term" value="F:poly(A) RNA polymerase activity"/>
    <property type="evidence" value="ECO:0007669"/>
    <property type="project" value="UniProtKB-EC"/>
</dbReference>
<dbReference type="AlphaFoldDB" id="A0A2C5ZVT4"/>
<dbReference type="Gene3D" id="3.30.460.10">
    <property type="entry name" value="Beta Polymerase, domain 2"/>
    <property type="match status" value="1"/>
</dbReference>
<evidence type="ECO:0000256" key="3">
    <source>
        <dbReference type="ARBA" id="ARBA00004496"/>
    </source>
</evidence>
<comment type="subcellular location">
    <subcellularLocation>
        <location evidence="3">Cytoplasm</location>
    </subcellularLocation>
</comment>
<comment type="cofactor">
    <cofactor evidence="2">
        <name>Mg(2+)</name>
        <dbReference type="ChEBI" id="CHEBI:18420"/>
    </cofactor>
</comment>
<evidence type="ECO:0000256" key="8">
    <source>
        <dbReference type="ARBA" id="ARBA00022723"/>
    </source>
</evidence>
<keyword evidence="9" id="KW-0460">Magnesium</keyword>
<keyword evidence="14" id="KW-1185">Reference proteome</keyword>
<evidence type="ECO:0000259" key="12">
    <source>
        <dbReference type="Pfam" id="PF22600"/>
    </source>
</evidence>
<dbReference type="Pfam" id="PF03828">
    <property type="entry name" value="PAP_assoc"/>
    <property type="match status" value="1"/>
</dbReference>
<comment type="caution">
    <text evidence="13">The sequence shown here is derived from an EMBL/GenBank/DDBJ whole genome shotgun (WGS) entry which is preliminary data.</text>
</comment>
<dbReference type="Pfam" id="PF22600">
    <property type="entry name" value="MTPAP-like_central"/>
    <property type="match status" value="1"/>
</dbReference>
<organism evidence="13 14">
    <name type="scientific">Ophiocordyceps australis</name>
    <dbReference type="NCBI Taxonomy" id="1399860"/>
    <lineage>
        <taxon>Eukaryota</taxon>
        <taxon>Fungi</taxon>
        <taxon>Dikarya</taxon>
        <taxon>Ascomycota</taxon>
        <taxon>Pezizomycotina</taxon>
        <taxon>Sordariomycetes</taxon>
        <taxon>Hypocreomycetidae</taxon>
        <taxon>Hypocreales</taxon>
        <taxon>Ophiocordycipitaceae</taxon>
        <taxon>Ophiocordyceps</taxon>
    </lineage>
</organism>
<dbReference type="GO" id="GO:0046872">
    <property type="term" value="F:metal ion binding"/>
    <property type="evidence" value="ECO:0007669"/>
    <property type="project" value="UniProtKB-KW"/>
</dbReference>
<feature type="region of interest" description="Disordered" evidence="10">
    <location>
        <begin position="909"/>
        <end position="930"/>
    </location>
</feature>
<evidence type="ECO:0000313" key="13">
    <source>
        <dbReference type="EMBL" id="PHH83574.1"/>
    </source>
</evidence>
<keyword evidence="8" id="KW-0479">Metal-binding</keyword>
<evidence type="ECO:0000256" key="9">
    <source>
        <dbReference type="ARBA" id="ARBA00022842"/>
    </source>
</evidence>